<dbReference type="EMBL" id="DXGA01000205">
    <property type="protein sequence ID" value="HIW94734.1"/>
    <property type="molecule type" value="Genomic_DNA"/>
</dbReference>
<feature type="transmembrane region" description="Helical" evidence="1">
    <location>
        <begin position="157"/>
        <end position="181"/>
    </location>
</feature>
<organism evidence="2 3">
    <name type="scientific">Candidatus Flavonifractor merdipullorum</name>
    <dbReference type="NCBI Taxonomy" id="2838590"/>
    <lineage>
        <taxon>Bacteria</taxon>
        <taxon>Bacillati</taxon>
        <taxon>Bacillota</taxon>
        <taxon>Clostridia</taxon>
        <taxon>Eubacteriales</taxon>
        <taxon>Oscillospiraceae</taxon>
        <taxon>Flavonifractor</taxon>
    </lineage>
</organism>
<comment type="caution">
    <text evidence="2">The sequence shown here is derived from an EMBL/GenBank/DDBJ whole genome shotgun (WGS) entry which is preliminary data.</text>
</comment>
<feature type="transmembrane region" description="Helical" evidence="1">
    <location>
        <begin position="267"/>
        <end position="283"/>
    </location>
</feature>
<proteinExistence type="predicted"/>
<evidence type="ECO:0000313" key="2">
    <source>
        <dbReference type="EMBL" id="HIW94734.1"/>
    </source>
</evidence>
<feature type="transmembrane region" description="Helical" evidence="1">
    <location>
        <begin position="359"/>
        <end position="378"/>
    </location>
</feature>
<keyword evidence="1" id="KW-0812">Transmembrane</keyword>
<feature type="transmembrane region" description="Helical" evidence="1">
    <location>
        <begin position="458"/>
        <end position="477"/>
    </location>
</feature>
<feature type="transmembrane region" description="Helical" evidence="1">
    <location>
        <begin position="75"/>
        <end position="92"/>
    </location>
</feature>
<accession>A0A9D1RW26</accession>
<name>A0A9D1RW26_9FIRM</name>
<reference evidence="2" key="2">
    <citation type="submission" date="2021-04" db="EMBL/GenBank/DDBJ databases">
        <authorList>
            <person name="Gilroy R."/>
        </authorList>
    </citation>
    <scope>NUCLEOTIDE SEQUENCE</scope>
    <source>
        <strain evidence="2">ChiGjej6B6-1540</strain>
    </source>
</reference>
<feature type="transmembrane region" description="Helical" evidence="1">
    <location>
        <begin position="289"/>
        <end position="306"/>
    </location>
</feature>
<feature type="transmembrane region" description="Helical" evidence="1">
    <location>
        <begin position="239"/>
        <end position="260"/>
    </location>
</feature>
<feature type="transmembrane region" description="Helical" evidence="1">
    <location>
        <begin position="434"/>
        <end position="452"/>
    </location>
</feature>
<evidence type="ECO:0000313" key="3">
    <source>
        <dbReference type="Proteomes" id="UP000824192"/>
    </source>
</evidence>
<feature type="transmembrane region" description="Helical" evidence="1">
    <location>
        <begin position="313"/>
        <end position="330"/>
    </location>
</feature>
<feature type="transmembrane region" description="Helical" evidence="1">
    <location>
        <begin position="482"/>
        <end position="500"/>
    </location>
</feature>
<reference evidence="2" key="1">
    <citation type="journal article" date="2021" name="PeerJ">
        <title>Extensive microbial diversity within the chicken gut microbiome revealed by metagenomics and culture.</title>
        <authorList>
            <person name="Gilroy R."/>
            <person name="Ravi A."/>
            <person name="Getino M."/>
            <person name="Pursley I."/>
            <person name="Horton D.L."/>
            <person name="Alikhan N.F."/>
            <person name="Baker D."/>
            <person name="Gharbi K."/>
            <person name="Hall N."/>
            <person name="Watson M."/>
            <person name="Adriaenssens E.M."/>
            <person name="Foster-Nyarko E."/>
            <person name="Jarju S."/>
            <person name="Secka A."/>
            <person name="Antonio M."/>
            <person name="Oren A."/>
            <person name="Chaudhuri R.R."/>
            <person name="La Ragione R."/>
            <person name="Hildebrand F."/>
            <person name="Pallen M.J."/>
        </authorList>
    </citation>
    <scope>NUCLEOTIDE SEQUENCE</scope>
    <source>
        <strain evidence="2">ChiGjej6B6-1540</strain>
    </source>
</reference>
<feature type="transmembrane region" description="Helical" evidence="1">
    <location>
        <begin position="407"/>
        <end position="425"/>
    </location>
</feature>
<evidence type="ECO:0000256" key="1">
    <source>
        <dbReference type="SAM" id="Phobius"/>
    </source>
</evidence>
<feature type="transmembrane region" description="Helical" evidence="1">
    <location>
        <begin position="112"/>
        <end position="136"/>
    </location>
</feature>
<protein>
    <submittedName>
        <fullName evidence="2">Uncharacterized protein</fullName>
    </submittedName>
</protein>
<feature type="transmembrane region" description="Helical" evidence="1">
    <location>
        <begin position="12"/>
        <end position="35"/>
    </location>
</feature>
<feature type="transmembrane region" description="Helical" evidence="1">
    <location>
        <begin position="41"/>
        <end position="63"/>
    </location>
</feature>
<keyword evidence="1" id="KW-0472">Membrane</keyword>
<gene>
    <name evidence="2" type="ORF">H9868_09400</name>
</gene>
<dbReference type="AlphaFoldDB" id="A0A9D1RW26"/>
<sequence>MKSVSLPLRLWYAAAGLFCGLFLAVRLHAFLVQAWSLSLPLLPLTAAAALVLAAAGALLAGPVRAHLARFSFGGTRWPWVLYLLCMVFSLRYRGLVLDLAVQDGGTVLPSFLTIPVLLGGGILLALFLLHLLSALWEGRNALLRWLRGLNRRDLLTVFGLFVVVEVAVFLYGTFSSTLYAWDSAVYWRSTYSLAEVFRDDGLSAALSRVYSSIFTSDYNDTIGLLCVPFALLFGPARRVYLMSIGTFCLFPVLLLIWAYARSLRRPGLWLGLAGICFLPSLFYTSVTGFVDIAGAGVCLLAMILALREKGKGRFSRFLLIGLLCALAVVLRRWYAFYALSFLIALLVDSAAFRRSPAPVLGYLCGFAFPLLFFLQTFVSQRLLANYAQMYAAYDLGLGMDVRMMTRYYGLFGLLVLLALAVWLCTRRKDRSKGVFLFLQPVLCFLIFVQIQSHNQQHLLLYIPAFACLALHGFHSLAQQGKLGYWAVAVAVLPTALSPALPRQQSTNIMDYSLWSPLPTFAYAPPRREGAMDVVELLRYMDQQFGAQGETVGLLSSSFTLNLSMLRYSEDSLSLPRVSDVDRSYLIDLAAVDQRDGFSAHLYDCDILAVADPIQLHLGEENQQVVWAPAYCMLNGLAIAPAYEELDSFTLEVDGITVHFYRKLREPTHEEKEALADLIHETHPDMYIPT</sequence>
<feature type="transmembrane region" description="Helical" evidence="1">
    <location>
        <begin position="336"/>
        <end position="352"/>
    </location>
</feature>
<dbReference type="Proteomes" id="UP000824192">
    <property type="component" value="Unassembled WGS sequence"/>
</dbReference>
<keyword evidence="1" id="KW-1133">Transmembrane helix</keyword>